<dbReference type="RefSeq" id="XP_026189870.1">
    <property type="nucleotide sequence ID" value="XM_026334085.1"/>
</dbReference>
<dbReference type="PROSITE" id="PS51219">
    <property type="entry name" value="DPCK"/>
    <property type="match status" value="1"/>
</dbReference>
<gene>
    <name evidence="5" type="primary">LOC113146523</name>
</gene>
<name>A0A6P6RRZ7_9EIME</name>
<dbReference type="GO" id="GO:0004140">
    <property type="term" value="F:dephospho-CoA kinase activity"/>
    <property type="evidence" value="ECO:0007669"/>
    <property type="project" value="InterPro"/>
</dbReference>
<dbReference type="CDD" id="cd02022">
    <property type="entry name" value="DPCK"/>
    <property type="match status" value="1"/>
</dbReference>
<keyword evidence="3" id="KW-0812">Transmembrane</keyword>
<sequence>MLHSNIFRSLLGCSLFLVNFVTGFVLAKYSTMRQPRPVHKVAFVLLLMFSLCSLYTASTLHFFVGLLSTYAGARLLVPGLTGGLATGKSTVASYLKRNGWTVIDADAIAKGVLKRGTPAFRQVVNVFGDVIIDPSSGDIDRVRLREVVFHDTSKRRLLNRITHPWILVTILWEVVKFRLCLWRQHVVLDIPLLFETHLNLLCGPVTVVAATEEVQLRRLVARDTSSPKHTLQSMIRCQLPLKEKVSLADIVLDNNSTLDKLFHQTKQYFRC</sequence>
<reference evidence="5" key="1">
    <citation type="submission" date="2025-08" db="UniProtKB">
        <authorList>
            <consortium name="RefSeq"/>
        </authorList>
    </citation>
    <scope>IDENTIFICATION</scope>
</reference>
<accession>A0A6P6RRZ7</accession>
<dbReference type="PANTHER" id="PTHR10695">
    <property type="entry name" value="DEPHOSPHO-COA KINASE-RELATED"/>
    <property type="match status" value="1"/>
</dbReference>
<proteinExistence type="inferred from homology"/>
<keyword evidence="2" id="KW-0067">ATP-binding</keyword>
<evidence type="ECO:0000313" key="5">
    <source>
        <dbReference type="RefSeq" id="XP_026189870.1"/>
    </source>
</evidence>
<dbReference type="AlphaFoldDB" id="A0A6P6RRZ7"/>
<dbReference type="NCBIfam" id="TIGR00152">
    <property type="entry name" value="dephospho-CoA kinase"/>
    <property type="match status" value="1"/>
</dbReference>
<dbReference type="InterPro" id="IPR001977">
    <property type="entry name" value="Depp_CoAkinase"/>
</dbReference>
<dbReference type="GO" id="GO:0005524">
    <property type="term" value="F:ATP binding"/>
    <property type="evidence" value="ECO:0007669"/>
    <property type="project" value="UniProtKB-KW"/>
</dbReference>
<keyword evidence="3" id="KW-1133">Transmembrane helix</keyword>
<evidence type="ECO:0000256" key="3">
    <source>
        <dbReference type="SAM" id="Phobius"/>
    </source>
</evidence>
<organism evidence="4 5">
    <name type="scientific">Cyclospora cayetanensis</name>
    <dbReference type="NCBI Taxonomy" id="88456"/>
    <lineage>
        <taxon>Eukaryota</taxon>
        <taxon>Sar</taxon>
        <taxon>Alveolata</taxon>
        <taxon>Apicomplexa</taxon>
        <taxon>Conoidasida</taxon>
        <taxon>Coccidia</taxon>
        <taxon>Eucoccidiorida</taxon>
        <taxon>Eimeriorina</taxon>
        <taxon>Eimeriidae</taxon>
        <taxon>Cyclospora</taxon>
    </lineage>
</organism>
<keyword evidence="4" id="KW-1185">Reference proteome</keyword>
<dbReference type="InterPro" id="IPR027417">
    <property type="entry name" value="P-loop_NTPase"/>
</dbReference>
<dbReference type="Gene3D" id="3.40.50.300">
    <property type="entry name" value="P-loop containing nucleotide triphosphate hydrolases"/>
    <property type="match status" value="1"/>
</dbReference>
<dbReference type="GO" id="GO:0015937">
    <property type="term" value="P:coenzyme A biosynthetic process"/>
    <property type="evidence" value="ECO:0007669"/>
    <property type="project" value="InterPro"/>
</dbReference>
<protein>
    <submittedName>
        <fullName evidence="5">Uncharacterized protein LOC113146523</fullName>
    </submittedName>
</protein>
<dbReference type="HAMAP" id="MF_00376">
    <property type="entry name" value="Dephospho_CoA_kinase"/>
    <property type="match status" value="1"/>
</dbReference>
<evidence type="ECO:0000256" key="1">
    <source>
        <dbReference type="ARBA" id="ARBA00022741"/>
    </source>
</evidence>
<dbReference type="OrthoDB" id="247245at2759"/>
<evidence type="ECO:0000313" key="4">
    <source>
        <dbReference type="Proteomes" id="UP000515125"/>
    </source>
</evidence>
<feature type="transmembrane region" description="Helical" evidence="3">
    <location>
        <begin position="6"/>
        <end position="29"/>
    </location>
</feature>
<dbReference type="Pfam" id="PF01121">
    <property type="entry name" value="CoaE"/>
    <property type="match status" value="1"/>
</dbReference>
<dbReference type="Proteomes" id="UP000515125">
    <property type="component" value="Unplaced"/>
</dbReference>
<dbReference type="PANTHER" id="PTHR10695:SF46">
    <property type="entry name" value="BIFUNCTIONAL COENZYME A SYNTHASE-RELATED"/>
    <property type="match status" value="1"/>
</dbReference>
<dbReference type="SUPFAM" id="SSF52540">
    <property type="entry name" value="P-loop containing nucleoside triphosphate hydrolases"/>
    <property type="match status" value="1"/>
</dbReference>
<dbReference type="GeneID" id="113146523"/>
<evidence type="ECO:0000256" key="2">
    <source>
        <dbReference type="ARBA" id="ARBA00022840"/>
    </source>
</evidence>
<keyword evidence="3" id="KW-0472">Membrane</keyword>
<keyword evidence="1" id="KW-0547">Nucleotide-binding</keyword>
<feature type="transmembrane region" description="Helical" evidence="3">
    <location>
        <begin position="41"/>
        <end position="64"/>
    </location>
</feature>